<dbReference type="HOGENOM" id="CLU_595980_0_0_1"/>
<dbReference type="EMBL" id="FO082055">
    <property type="protein sequence ID" value="CCE79541.1"/>
    <property type="molecule type" value="Genomic_DNA"/>
</dbReference>
<evidence type="ECO:0000313" key="4">
    <source>
        <dbReference type="Proteomes" id="UP000005222"/>
    </source>
</evidence>
<evidence type="ECO:0000256" key="2">
    <source>
        <dbReference type="SAM" id="Phobius"/>
    </source>
</evidence>
<sequence>MATKKMSETAKHGDSGIISSLLMSSESGLKLLFKYSISPILLSYSIFSIYWISVYLLFKLSLIAILLVLSPSSLVDFISDYHHYKKEEAKSDSELLNTDQGLDSTDNPLIRNLTRSEVRSTFTQRICDLAILLFRSFKQQENVLAIRDRLEESLYVLEKGEYVFDRYMKHSIRYVTKNIRPSEEDVYKFKGVALRRSEGFIHYIKRAREMTTLQSRPDLTSSNKTPISNKQVPVVNESNTSPTMDVHPYRIPRSECDQLVYQESTLDDTVQWSKSDEIKGIEYEQKVFSERCQDESFVSSQLETPKYNERPSTDGIILENRGKDLNIRNEFNTSSSNPDSSSLRKQDRQSGNTGVSSPPVLSQSMKHKIESYLDKYKENLNTNKPLQVRTRGLSSNEQMKLINIELPNKQHSILKLSITPKKPKKNRIQNENISFLSRKIKKSLSMEDSEDTIKKVTEI</sequence>
<feature type="compositionally biased region" description="Polar residues" evidence="1">
    <location>
        <begin position="349"/>
        <end position="364"/>
    </location>
</feature>
<feature type="transmembrane region" description="Helical" evidence="2">
    <location>
        <begin position="58"/>
        <end position="78"/>
    </location>
</feature>
<dbReference type="InParanoid" id="G8YNM3"/>
<feature type="region of interest" description="Disordered" evidence="1">
    <location>
        <begin position="215"/>
        <end position="249"/>
    </location>
</feature>
<feature type="region of interest" description="Disordered" evidence="1">
    <location>
        <begin position="298"/>
        <end position="364"/>
    </location>
</feature>
<gene>
    <name evidence="3" type="primary">Piso0_001613</name>
    <name evidence="3" type="ORF">GNLVRS01_PISO0E08892g</name>
</gene>
<keyword evidence="4" id="KW-1185">Reference proteome</keyword>
<evidence type="ECO:0000256" key="1">
    <source>
        <dbReference type="SAM" id="MobiDB-lite"/>
    </source>
</evidence>
<evidence type="ECO:0000313" key="3">
    <source>
        <dbReference type="EMBL" id="CCE79541.1"/>
    </source>
</evidence>
<protein>
    <submittedName>
        <fullName evidence="3">Piso0_001613 protein</fullName>
    </submittedName>
</protein>
<organism evidence="3 4">
    <name type="scientific">Pichia sorbitophila (strain ATCC MYA-4447 / BCRC 22081 / CBS 7064 / NBRC 10061 / NRRL Y-12695)</name>
    <name type="common">Hybrid yeast</name>
    <dbReference type="NCBI Taxonomy" id="559304"/>
    <lineage>
        <taxon>Eukaryota</taxon>
        <taxon>Fungi</taxon>
        <taxon>Dikarya</taxon>
        <taxon>Ascomycota</taxon>
        <taxon>Saccharomycotina</taxon>
        <taxon>Pichiomycetes</taxon>
        <taxon>Debaryomycetaceae</taxon>
        <taxon>Millerozyma</taxon>
    </lineage>
</organism>
<feature type="compositionally biased region" description="Polar residues" evidence="1">
    <location>
        <begin position="215"/>
        <end position="243"/>
    </location>
</feature>
<proteinExistence type="predicted"/>
<keyword evidence="2" id="KW-0812">Transmembrane</keyword>
<name>G8YNM3_PICSO</name>
<dbReference type="Proteomes" id="UP000005222">
    <property type="component" value="Chromosome E"/>
</dbReference>
<keyword evidence="2" id="KW-0472">Membrane</keyword>
<dbReference type="AlphaFoldDB" id="G8YNM3"/>
<keyword evidence="2" id="KW-1133">Transmembrane helix</keyword>
<accession>G8YNM3</accession>
<reference evidence="3 4" key="1">
    <citation type="journal article" date="2012" name="G3 (Bethesda)">
        <title>Pichia sorbitophila, an interspecies yeast hybrid reveals early steps of genome resolution following polyploidization.</title>
        <authorList>
            <person name="Leh Louis V."/>
            <person name="Despons L."/>
            <person name="Friedrich A."/>
            <person name="Martin T."/>
            <person name="Durrens P."/>
            <person name="Casaregola S."/>
            <person name="Neuveglise C."/>
            <person name="Fairhead C."/>
            <person name="Marck C."/>
            <person name="Cruz J.A."/>
            <person name="Straub M.L."/>
            <person name="Kugler V."/>
            <person name="Sacerdot C."/>
            <person name="Uzunov Z."/>
            <person name="Thierry A."/>
            <person name="Weiss S."/>
            <person name="Bleykasten C."/>
            <person name="De Montigny J."/>
            <person name="Jacques N."/>
            <person name="Jung P."/>
            <person name="Lemaire M."/>
            <person name="Mallet S."/>
            <person name="Morel G."/>
            <person name="Richard G.F."/>
            <person name="Sarkar A."/>
            <person name="Savel G."/>
            <person name="Schacherer J."/>
            <person name="Seret M.L."/>
            <person name="Talla E."/>
            <person name="Samson G."/>
            <person name="Jubin C."/>
            <person name="Poulain J."/>
            <person name="Vacherie B."/>
            <person name="Barbe V."/>
            <person name="Pelletier E."/>
            <person name="Sherman D.J."/>
            <person name="Westhof E."/>
            <person name="Weissenbach J."/>
            <person name="Baret P.V."/>
            <person name="Wincker P."/>
            <person name="Gaillardin C."/>
            <person name="Dujon B."/>
            <person name="Souciet J.L."/>
        </authorList>
    </citation>
    <scope>NUCLEOTIDE SEQUENCE [LARGE SCALE GENOMIC DNA]</scope>
    <source>
        <strain evidence="4">ATCC MYA-4447 / BCRC 22081 / CBS 7064 / NBRC 10061 / NRRL Y-12695</strain>
    </source>
</reference>